<proteinExistence type="predicted"/>
<protein>
    <recommendedName>
        <fullName evidence="5">Phosphoglycerate mutase</fullName>
    </recommendedName>
</protein>
<evidence type="ECO:0000256" key="2">
    <source>
        <dbReference type="ARBA" id="ARBA00023235"/>
    </source>
</evidence>
<dbReference type="CDD" id="cd07067">
    <property type="entry name" value="HP_PGM_like"/>
    <property type="match status" value="1"/>
</dbReference>
<accession>A0ABP0NIB3</accession>
<evidence type="ECO:0000313" key="3">
    <source>
        <dbReference type="EMBL" id="CAK9063525.1"/>
    </source>
</evidence>
<dbReference type="InterPro" id="IPR029033">
    <property type="entry name" value="His_PPase_superfam"/>
</dbReference>
<organism evidence="3 4">
    <name type="scientific">Durusdinium trenchii</name>
    <dbReference type="NCBI Taxonomy" id="1381693"/>
    <lineage>
        <taxon>Eukaryota</taxon>
        <taxon>Sar</taxon>
        <taxon>Alveolata</taxon>
        <taxon>Dinophyceae</taxon>
        <taxon>Suessiales</taxon>
        <taxon>Symbiodiniaceae</taxon>
        <taxon>Durusdinium</taxon>
    </lineage>
</organism>
<keyword evidence="2" id="KW-0413">Isomerase</keyword>
<gene>
    <name evidence="3" type="ORF">CCMP2556_LOCUS31219</name>
</gene>
<evidence type="ECO:0008006" key="5">
    <source>
        <dbReference type="Google" id="ProtNLM"/>
    </source>
</evidence>
<keyword evidence="4" id="KW-1185">Reference proteome</keyword>
<name>A0ABP0NIB3_9DINO</name>
<dbReference type="InterPro" id="IPR013078">
    <property type="entry name" value="His_Pase_superF_clade-1"/>
</dbReference>
<dbReference type="Gene3D" id="3.40.50.1240">
    <property type="entry name" value="Phosphoglycerate mutase-like"/>
    <property type="match status" value="1"/>
</dbReference>
<dbReference type="InterPro" id="IPR050275">
    <property type="entry name" value="PGM_Phosphatase"/>
</dbReference>
<dbReference type="SMART" id="SM00855">
    <property type="entry name" value="PGAM"/>
    <property type="match status" value="1"/>
</dbReference>
<dbReference type="SUPFAM" id="SSF53254">
    <property type="entry name" value="Phosphoglycerate mutase-like"/>
    <property type="match status" value="1"/>
</dbReference>
<dbReference type="EMBL" id="CAXAMN010021806">
    <property type="protein sequence ID" value="CAK9063525.1"/>
    <property type="molecule type" value="Genomic_DNA"/>
</dbReference>
<evidence type="ECO:0000313" key="4">
    <source>
        <dbReference type="Proteomes" id="UP001642484"/>
    </source>
</evidence>
<sequence>MSSCLASASQFCCGSRGKRLSRLYLIRHGETVWNAERRIQGQLDIDINDNGMKQAEAAALALSKLGILPTLDAVVSSDLLRASRTADIIAAAAARGSGRRPARTLDPQLREIGYGKLQGTESDNADCKKLQSSTFNAWIEGDLSKGFPEGETGYEFLERILQGLRQAAGLGEAVVVVAHGGLIRWSAAQIAPTPDEAKRLVKSPIVNCCCSTLVYDHDSDSFHAEEWFADLQKSSGPPRLVGKILENGKRLMGTQMGRRLADCVM</sequence>
<reference evidence="3 4" key="1">
    <citation type="submission" date="2024-02" db="EMBL/GenBank/DDBJ databases">
        <authorList>
            <person name="Chen Y."/>
            <person name="Shah S."/>
            <person name="Dougan E. K."/>
            <person name="Thang M."/>
            <person name="Chan C."/>
        </authorList>
    </citation>
    <scope>NUCLEOTIDE SEQUENCE [LARGE SCALE GENOMIC DNA]</scope>
</reference>
<evidence type="ECO:0000256" key="1">
    <source>
        <dbReference type="ARBA" id="ARBA00023152"/>
    </source>
</evidence>
<dbReference type="InterPro" id="IPR001345">
    <property type="entry name" value="PG/BPGM_mutase_AS"/>
</dbReference>
<comment type="caution">
    <text evidence="3">The sequence shown here is derived from an EMBL/GenBank/DDBJ whole genome shotgun (WGS) entry which is preliminary data.</text>
</comment>
<dbReference type="Pfam" id="PF00300">
    <property type="entry name" value="His_Phos_1"/>
    <property type="match status" value="1"/>
</dbReference>
<keyword evidence="1" id="KW-0324">Glycolysis</keyword>
<dbReference type="Proteomes" id="UP001642484">
    <property type="component" value="Unassembled WGS sequence"/>
</dbReference>
<dbReference type="PANTHER" id="PTHR48100:SF1">
    <property type="entry name" value="HISTIDINE PHOSPHATASE FAMILY PROTEIN-RELATED"/>
    <property type="match status" value="1"/>
</dbReference>
<dbReference type="PANTHER" id="PTHR48100">
    <property type="entry name" value="BROAD-SPECIFICITY PHOSPHATASE YOR283W-RELATED"/>
    <property type="match status" value="1"/>
</dbReference>
<dbReference type="PROSITE" id="PS00175">
    <property type="entry name" value="PG_MUTASE"/>
    <property type="match status" value="1"/>
</dbReference>